<evidence type="ECO:0000313" key="1">
    <source>
        <dbReference type="EMBL" id="THG04391.1"/>
    </source>
</evidence>
<dbReference type="EMBL" id="SDRB02010777">
    <property type="protein sequence ID" value="THG04391.1"/>
    <property type="molecule type" value="Genomic_DNA"/>
</dbReference>
<gene>
    <name evidence="1" type="ORF">TEA_029239</name>
</gene>
<dbReference type="AlphaFoldDB" id="A0A4S4DN03"/>
<reference evidence="1 2" key="1">
    <citation type="journal article" date="2018" name="Proc. Natl. Acad. Sci. U.S.A.">
        <title>Draft genome sequence of Camellia sinensis var. sinensis provides insights into the evolution of the tea genome and tea quality.</title>
        <authorList>
            <person name="Wei C."/>
            <person name="Yang H."/>
            <person name="Wang S."/>
            <person name="Zhao J."/>
            <person name="Liu C."/>
            <person name="Gao L."/>
            <person name="Xia E."/>
            <person name="Lu Y."/>
            <person name="Tai Y."/>
            <person name="She G."/>
            <person name="Sun J."/>
            <person name="Cao H."/>
            <person name="Tong W."/>
            <person name="Gao Q."/>
            <person name="Li Y."/>
            <person name="Deng W."/>
            <person name="Jiang X."/>
            <person name="Wang W."/>
            <person name="Chen Q."/>
            <person name="Zhang S."/>
            <person name="Li H."/>
            <person name="Wu J."/>
            <person name="Wang P."/>
            <person name="Li P."/>
            <person name="Shi C."/>
            <person name="Zheng F."/>
            <person name="Jian J."/>
            <person name="Huang B."/>
            <person name="Shan D."/>
            <person name="Shi M."/>
            <person name="Fang C."/>
            <person name="Yue Y."/>
            <person name="Li F."/>
            <person name="Li D."/>
            <person name="Wei S."/>
            <person name="Han B."/>
            <person name="Jiang C."/>
            <person name="Yin Y."/>
            <person name="Xia T."/>
            <person name="Zhang Z."/>
            <person name="Bennetzen J.L."/>
            <person name="Zhao S."/>
            <person name="Wan X."/>
        </authorList>
    </citation>
    <scope>NUCLEOTIDE SEQUENCE [LARGE SCALE GENOMIC DNA]</scope>
    <source>
        <strain evidence="2">cv. Shuchazao</strain>
        <tissue evidence="1">Leaf</tissue>
    </source>
</reference>
<dbReference type="Proteomes" id="UP000306102">
    <property type="component" value="Unassembled WGS sequence"/>
</dbReference>
<organism evidence="1 2">
    <name type="scientific">Camellia sinensis var. sinensis</name>
    <name type="common">China tea</name>
    <dbReference type="NCBI Taxonomy" id="542762"/>
    <lineage>
        <taxon>Eukaryota</taxon>
        <taxon>Viridiplantae</taxon>
        <taxon>Streptophyta</taxon>
        <taxon>Embryophyta</taxon>
        <taxon>Tracheophyta</taxon>
        <taxon>Spermatophyta</taxon>
        <taxon>Magnoliopsida</taxon>
        <taxon>eudicotyledons</taxon>
        <taxon>Gunneridae</taxon>
        <taxon>Pentapetalae</taxon>
        <taxon>asterids</taxon>
        <taxon>Ericales</taxon>
        <taxon>Theaceae</taxon>
        <taxon>Camellia</taxon>
    </lineage>
</organism>
<accession>A0A4S4DN03</accession>
<sequence length="262" mass="29001">MARSSFGYYPILMELCGESNRSLFQVCLDHVGRSESIQVYKYLASMAQQEEEGWPLGLQPVNVRVGLVRNRDFYVSTSFNTLLTGSLSSSTDSSSDLDTESTGSFFHDKSITLGSLMGVSSIVNLPRRSVRGRRPEVSGEKKICKPKTWCFSLCPTDSTDAETVNNNTLSLGHFLAVERRAAIEDRRNHFPLIYGPHELALAQPESEQNSLFVDDCVAPPVHSSPWFGSDIGERRQNRGLEHGNGGYGVPVLFSCMCGQEVH</sequence>
<name>A0A4S4DN03_CAMSN</name>
<protein>
    <submittedName>
        <fullName evidence="1">Uncharacterized protein</fullName>
    </submittedName>
</protein>
<proteinExistence type="predicted"/>
<dbReference type="PANTHER" id="PTHR33544:SF5">
    <property type="entry name" value="DUF4005 DOMAIN-CONTAINING PROTEIN"/>
    <property type="match status" value="1"/>
</dbReference>
<evidence type="ECO:0000313" key="2">
    <source>
        <dbReference type="Proteomes" id="UP000306102"/>
    </source>
</evidence>
<dbReference type="InterPro" id="IPR040344">
    <property type="entry name" value="At3g17950-like"/>
</dbReference>
<comment type="caution">
    <text evidence="1">The sequence shown here is derived from an EMBL/GenBank/DDBJ whole genome shotgun (WGS) entry which is preliminary data.</text>
</comment>
<keyword evidence="2" id="KW-1185">Reference proteome</keyword>
<dbReference type="PANTHER" id="PTHR33544">
    <property type="entry name" value="DUF4005 DOMAIN-CONTAINING PROTEIN-RELATED"/>
    <property type="match status" value="1"/>
</dbReference>